<proteinExistence type="predicted"/>
<dbReference type="Proteomes" id="UP001153332">
    <property type="component" value="Unassembled WGS sequence"/>
</dbReference>
<name>A0ACC2JKQ5_9PEZI</name>
<accession>A0ACC2JKQ5</accession>
<organism evidence="1 2">
    <name type="scientific">Lasiodiplodia mahajangana</name>
    <dbReference type="NCBI Taxonomy" id="1108764"/>
    <lineage>
        <taxon>Eukaryota</taxon>
        <taxon>Fungi</taxon>
        <taxon>Dikarya</taxon>
        <taxon>Ascomycota</taxon>
        <taxon>Pezizomycotina</taxon>
        <taxon>Dothideomycetes</taxon>
        <taxon>Dothideomycetes incertae sedis</taxon>
        <taxon>Botryosphaeriales</taxon>
        <taxon>Botryosphaeriaceae</taxon>
        <taxon>Lasiodiplodia</taxon>
    </lineage>
</organism>
<protein>
    <submittedName>
        <fullName evidence="1">Uncharacterized protein</fullName>
    </submittedName>
</protein>
<gene>
    <name evidence="1" type="ORF">O1611_g5549</name>
</gene>
<comment type="caution">
    <text evidence="1">The sequence shown here is derived from an EMBL/GenBank/DDBJ whole genome shotgun (WGS) entry which is preliminary data.</text>
</comment>
<reference evidence="1" key="1">
    <citation type="submission" date="2022-12" db="EMBL/GenBank/DDBJ databases">
        <title>Genome Sequence of Lasiodiplodia mahajangana.</title>
        <authorList>
            <person name="Buettner E."/>
        </authorList>
    </citation>
    <scope>NUCLEOTIDE SEQUENCE</scope>
    <source>
        <strain evidence="1">VT137</strain>
    </source>
</reference>
<keyword evidence="2" id="KW-1185">Reference proteome</keyword>
<evidence type="ECO:0000313" key="1">
    <source>
        <dbReference type="EMBL" id="KAJ8128088.1"/>
    </source>
</evidence>
<sequence>MAIIYELSILSYLTEQYLRQSNKTREFGQRAPTSTMGILASPNRSSHSGHPLDLTDKRPRFLYPLELIQESRHLQDKVKRLIQSRAADEKGGSPLHFLSHGDFDQSALIPPEIRRAAAATRSPDDHQGYCKNQLHDGIRAVTEQTIYPTTSLGPEGKDKDIRYKFISGQGDEICPSELKLLLGESAQEEGQAIARDEGYDDNSNITFNETTSLLNSAKPEPSDLLHSIRSELTSQENRKGLFHSNASYHQNYAHFEELLDYHCFTQARIEAGSSDLYLHTGNDKLIYRWKRGSTILYSVDYKSFKRSDGAIDADYALECLETALGKWNAYEIGVKFNFVPPETDGITFNLSYKPMSSYADTNLRVFARAFFPADAYMRTTPRKLYIFGVSFDAEYRQDIMRIFLHEAAHILGGRHSNAATAETSEPCVLLGATNDTSVLDSGRPGAISLYPHDVDSFRQFMNLPNGTSLGGCRIHDIVPGEVFRRLS</sequence>
<evidence type="ECO:0000313" key="2">
    <source>
        <dbReference type="Proteomes" id="UP001153332"/>
    </source>
</evidence>
<dbReference type="EMBL" id="JAPUUL010001191">
    <property type="protein sequence ID" value="KAJ8128088.1"/>
    <property type="molecule type" value="Genomic_DNA"/>
</dbReference>